<gene>
    <name evidence="1" type="ORF">LZC95_19665</name>
</gene>
<dbReference type="Proteomes" id="UP001379533">
    <property type="component" value="Chromosome"/>
</dbReference>
<organism evidence="1 2">
    <name type="scientific">Pendulispora brunnea</name>
    <dbReference type="NCBI Taxonomy" id="2905690"/>
    <lineage>
        <taxon>Bacteria</taxon>
        <taxon>Pseudomonadati</taxon>
        <taxon>Myxococcota</taxon>
        <taxon>Myxococcia</taxon>
        <taxon>Myxococcales</taxon>
        <taxon>Sorangiineae</taxon>
        <taxon>Pendulisporaceae</taxon>
        <taxon>Pendulispora</taxon>
    </lineage>
</organism>
<dbReference type="EMBL" id="CP089982">
    <property type="protein sequence ID" value="WXA99026.1"/>
    <property type="molecule type" value="Genomic_DNA"/>
</dbReference>
<keyword evidence="2" id="KW-1185">Reference proteome</keyword>
<evidence type="ECO:0000313" key="1">
    <source>
        <dbReference type="EMBL" id="WXA99026.1"/>
    </source>
</evidence>
<reference evidence="1 2" key="1">
    <citation type="submission" date="2021-12" db="EMBL/GenBank/DDBJ databases">
        <title>Discovery of the Pendulisporaceae a myxobacterial family with distinct sporulation behavior and unique specialized metabolism.</title>
        <authorList>
            <person name="Garcia R."/>
            <person name="Popoff A."/>
            <person name="Bader C.D."/>
            <person name="Loehr J."/>
            <person name="Walesch S."/>
            <person name="Walt C."/>
            <person name="Boldt J."/>
            <person name="Bunk B."/>
            <person name="Haeckl F.J.F.P.J."/>
            <person name="Gunesch A.P."/>
            <person name="Birkelbach J."/>
            <person name="Nuebel U."/>
            <person name="Pietschmann T."/>
            <person name="Bach T."/>
            <person name="Mueller R."/>
        </authorList>
    </citation>
    <scope>NUCLEOTIDE SEQUENCE [LARGE SCALE GENOMIC DNA]</scope>
    <source>
        <strain evidence="1 2">MSr12523</strain>
    </source>
</reference>
<sequence>MNNELTNNESTNVLLKRAVYDVEQKHAVLVGDLREFAKLISETADRLEDKGVDADVNPDGIVQGRGAAIDVACARFMDARRHLGLVRRATSG</sequence>
<evidence type="ECO:0000313" key="2">
    <source>
        <dbReference type="Proteomes" id="UP001379533"/>
    </source>
</evidence>
<dbReference type="RefSeq" id="WP_394849656.1">
    <property type="nucleotide sequence ID" value="NZ_CP089982.1"/>
</dbReference>
<protein>
    <submittedName>
        <fullName evidence="1">Uncharacterized protein</fullName>
    </submittedName>
</protein>
<accession>A0ABZ2KKH2</accession>
<name>A0ABZ2KKH2_9BACT</name>
<proteinExistence type="predicted"/>